<keyword evidence="1" id="KW-0479">Metal-binding</keyword>
<dbReference type="SUPFAM" id="SSF57850">
    <property type="entry name" value="RING/U-box"/>
    <property type="match status" value="1"/>
</dbReference>
<dbReference type="AlphaFoldDB" id="A0A6C0EIL6"/>
<keyword evidence="3" id="KW-0862">Zinc</keyword>
<organism evidence="6">
    <name type="scientific">viral metagenome</name>
    <dbReference type="NCBI Taxonomy" id="1070528"/>
    <lineage>
        <taxon>unclassified sequences</taxon>
        <taxon>metagenomes</taxon>
        <taxon>organismal metagenomes</taxon>
    </lineage>
</organism>
<feature type="domain" description="RING-CH-type" evidence="5">
    <location>
        <begin position="5"/>
        <end position="69"/>
    </location>
</feature>
<dbReference type="PANTHER" id="PTHR46347:SF1">
    <property type="entry name" value="RING_FYVE_PHD ZINC FINGER SUPERFAMILY PROTEIN"/>
    <property type="match status" value="1"/>
</dbReference>
<evidence type="ECO:0000256" key="4">
    <source>
        <dbReference type="SAM" id="Phobius"/>
    </source>
</evidence>
<feature type="transmembrane region" description="Helical" evidence="4">
    <location>
        <begin position="181"/>
        <end position="209"/>
    </location>
</feature>
<dbReference type="SMART" id="SM00744">
    <property type="entry name" value="RINGv"/>
    <property type="match status" value="1"/>
</dbReference>
<dbReference type="CDD" id="cd16495">
    <property type="entry name" value="RING_CH-C4HC3_MARCH"/>
    <property type="match status" value="1"/>
</dbReference>
<dbReference type="Pfam" id="PF12906">
    <property type="entry name" value="RINGv"/>
    <property type="match status" value="1"/>
</dbReference>
<evidence type="ECO:0000256" key="1">
    <source>
        <dbReference type="ARBA" id="ARBA00022723"/>
    </source>
</evidence>
<proteinExistence type="predicted"/>
<dbReference type="Gene3D" id="3.30.40.10">
    <property type="entry name" value="Zinc/RING finger domain, C3HC4 (zinc finger)"/>
    <property type="match status" value="1"/>
</dbReference>
<dbReference type="PROSITE" id="PS51292">
    <property type="entry name" value="ZF_RING_CH"/>
    <property type="match status" value="1"/>
</dbReference>
<name>A0A6C0EIL6_9ZZZZ</name>
<keyword evidence="2" id="KW-0863">Zinc-finger</keyword>
<keyword evidence="4" id="KW-0472">Membrane</keyword>
<accession>A0A6C0EIL6</accession>
<keyword evidence="4" id="KW-0812">Transmembrane</keyword>
<dbReference type="GO" id="GO:0008270">
    <property type="term" value="F:zinc ion binding"/>
    <property type="evidence" value="ECO:0007669"/>
    <property type="project" value="UniProtKB-KW"/>
</dbReference>
<dbReference type="InterPro" id="IPR011016">
    <property type="entry name" value="Znf_RING-CH"/>
</dbReference>
<evidence type="ECO:0000313" key="6">
    <source>
        <dbReference type="EMBL" id="QHT28838.1"/>
    </source>
</evidence>
<reference evidence="6" key="1">
    <citation type="journal article" date="2020" name="Nature">
        <title>Giant virus diversity and host interactions through global metagenomics.</title>
        <authorList>
            <person name="Schulz F."/>
            <person name="Roux S."/>
            <person name="Paez-Espino D."/>
            <person name="Jungbluth S."/>
            <person name="Walsh D.A."/>
            <person name="Denef V.J."/>
            <person name="McMahon K.D."/>
            <person name="Konstantinidis K.T."/>
            <person name="Eloe-Fadrosh E.A."/>
            <person name="Kyrpides N.C."/>
            <person name="Woyke T."/>
        </authorList>
    </citation>
    <scope>NUCLEOTIDE SEQUENCE</scope>
    <source>
        <strain evidence="6">GVMAG-M-3300001351-8</strain>
    </source>
</reference>
<dbReference type="InterPro" id="IPR013083">
    <property type="entry name" value="Znf_RING/FYVE/PHD"/>
</dbReference>
<feature type="transmembrane region" description="Helical" evidence="4">
    <location>
        <begin position="142"/>
        <end position="160"/>
    </location>
</feature>
<keyword evidence="4" id="KW-1133">Transmembrane helix</keyword>
<evidence type="ECO:0000259" key="5">
    <source>
        <dbReference type="PROSITE" id="PS51292"/>
    </source>
</evidence>
<evidence type="ECO:0000256" key="2">
    <source>
        <dbReference type="ARBA" id="ARBA00022771"/>
    </source>
</evidence>
<feature type="transmembrane region" description="Helical" evidence="4">
    <location>
        <begin position="90"/>
        <end position="111"/>
    </location>
</feature>
<dbReference type="EMBL" id="MN738865">
    <property type="protein sequence ID" value="QHT28838.1"/>
    <property type="molecule type" value="Genomic_DNA"/>
</dbReference>
<evidence type="ECO:0000256" key="3">
    <source>
        <dbReference type="ARBA" id="ARBA00022833"/>
    </source>
</evidence>
<sequence>MDDTLPIIQTYDCRLCFDADSPHNLIYPCKCAGTSKYVHKNCLNEWRTLADNREAFNKCFECNYTYTFTNEPIHQISWQYKLLKHLSKNLAGFIIINFFIMSLITLFLYVVDINRVMPKILLHAKNTSFINYNNGKHLMSGYILWSSIIYLSVLLIMFVVNFINIRNKTIYIKHYCKQPNALFFVIIVLCGIIFSMDIIIGLFLISFGLQFLIKSHLYSIECIREQNNMEILNYEEDEIYDN</sequence>
<dbReference type="PANTHER" id="PTHR46347">
    <property type="entry name" value="RING/FYVE/PHD ZINC FINGER SUPERFAMILY PROTEIN"/>
    <property type="match status" value="1"/>
</dbReference>
<protein>
    <recommendedName>
        <fullName evidence="5">RING-CH-type domain-containing protein</fullName>
    </recommendedName>
</protein>